<keyword evidence="2" id="KW-1185">Reference proteome</keyword>
<proteinExistence type="predicted"/>
<dbReference type="NCBIfam" id="TIGR02565">
    <property type="entry name" value="cas_Csy2"/>
    <property type="match status" value="1"/>
</dbReference>
<dbReference type="OrthoDB" id="1550641at2"/>
<sequence length="330" mass="37100">MSQYILIKKLNVQNANTIAGLTYGFPAITNFLGFAHALSRKLPSSLNVNLGGVVVISHKNQVHARQPKGWGDYVFALTRNPLTYQGKTAPINEEGRMNMQISLLVEVKGLVAGDTLTETDLKAHLKRLIPTLRLAGGQILGFEACELLNTEEQQAYALRRLMPGFVLMDRHEYLAAHFEQRKTEQDDVCLFDAWCDFATLTYRANPSEDQQTEDTVEAEQAIVKANWEYVPKPNAGYLVPIATGFCAISPLYDAGEVANVRDNTVPVTFAETAYSVGEWQSVHRLHHIETALWRYTDNHPWYIATTHEFNQPIIEPDFIDSEAAFNPDNF</sequence>
<dbReference type="AlphaFoldDB" id="A0A0F4Q0D2"/>
<dbReference type="Proteomes" id="UP000033664">
    <property type="component" value="Unassembled WGS sequence"/>
</dbReference>
<evidence type="ECO:0000313" key="1">
    <source>
        <dbReference type="EMBL" id="KJZ01181.1"/>
    </source>
</evidence>
<dbReference type="EMBL" id="JXXZ01000004">
    <property type="protein sequence ID" value="KJZ01181.1"/>
    <property type="molecule type" value="Genomic_DNA"/>
</dbReference>
<organism evidence="1 2">
    <name type="scientific">Pseudoalteromonas ruthenica</name>
    <dbReference type="NCBI Taxonomy" id="151081"/>
    <lineage>
        <taxon>Bacteria</taxon>
        <taxon>Pseudomonadati</taxon>
        <taxon>Pseudomonadota</taxon>
        <taxon>Gammaproteobacteria</taxon>
        <taxon>Alteromonadales</taxon>
        <taxon>Pseudoalteromonadaceae</taxon>
        <taxon>Pseudoalteromonas</taxon>
    </lineage>
</organism>
<dbReference type="RefSeq" id="WP_045978133.1">
    <property type="nucleotide sequence ID" value="NZ_JXXY01000001.1"/>
</dbReference>
<dbReference type="CDD" id="cd09736">
    <property type="entry name" value="Csy2_I-F"/>
    <property type="match status" value="1"/>
</dbReference>
<dbReference type="InterPro" id="IPR013398">
    <property type="entry name" value="CRISPR-assoc_prot_Csy2"/>
</dbReference>
<accession>A0A0F4Q0D2</accession>
<dbReference type="PATRIC" id="fig|151081.8.peg.137"/>
<dbReference type="GeneID" id="58227827"/>
<protein>
    <submittedName>
        <fullName evidence="1">CRISPR-associated protein Csy2</fullName>
    </submittedName>
</protein>
<evidence type="ECO:0000313" key="2">
    <source>
        <dbReference type="Proteomes" id="UP000033664"/>
    </source>
</evidence>
<dbReference type="Pfam" id="PF09614">
    <property type="entry name" value="Cas_Csy2"/>
    <property type="match status" value="1"/>
</dbReference>
<reference evidence="1 2" key="1">
    <citation type="journal article" date="2015" name="BMC Genomics">
        <title>Genome mining reveals unlocked bioactive potential of marine Gram-negative bacteria.</title>
        <authorList>
            <person name="Machado H."/>
            <person name="Sonnenschein E.C."/>
            <person name="Melchiorsen J."/>
            <person name="Gram L."/>
        </authorList>
    </citation>
    <scope>NUCLEOTIDE SEQUENCE [LARGE SCALE GENOMIC DNA]</scope>
    <source>
        <strain evidence="1 2">S3137</strain>
    </source>
</reference>
<gene>
    <name evidence="1" type="ORF">TW72_04905</name>
</gene>
<name>A0A0F4Q0D2_9GAMM</name>
<comment type="caution">
    <text evidence="1">The sequence shown here is derived from an EMBL/GenBank/DDBJ whole genome shotgun (WGS) entry which is preliminary data.</text>
</comment>